<name>A0A387FSE8_9HYPH</name>
<dbReference type="AlphaFoldDB" id="A0A387FSE8"/>
<reference evidence="2 3" key="1">
    <citation type="submission" date="2018-10" db="EMBL/GenBank/DDBJ databases">
        <title>Rhizobium etli, R. leguminosarum and a new Rhizobium genospecies from Phaseolus dumosus.</title>
        <authorList>
            <person name="Ramirez-Puebla S.T."/>
            <person name="Rogel-Hernandez M.A."/>
            <person name="Guerrero G."/>
            <person name="Ormeno-Orrillo E."/>
            <person name="Martinez-Romero J.C."/>
            <person name="Negrete-Yankelevich S."/>
            <person name="Martinez-Romero E."/>
        </authorList>
    </citation>
    <scope>NUCLEOTIDE SEQUENCE [LARGE SCALE GENOMIC DNA]</scope>
    <source>
        <strain evidence="2 3">CCGE525</strain>
    </source>
</reference>
<sequence>MIDQGRAEKNTDRNGSEKARHFGIDHTARALVIGSIRIPLPRSRLARLGIGLALIFGGCLGFLPVLGFWMLPLGFIVLSHDLPLVRRWRRRLAVWWTRRRRPAD</sequence>
<dbReference type="OrthoDB" id="5959103at2"/>
<keyword evidence="1" id="KW-1133">Transmembrane helix</keyword>
<evidence type="ECO:0000256" key="1">
    <source>
        <dbReference type="SAM" id="Phobius"/>
    </source>
</evidence>
<dbReference type="KEGG" id="rjg:CCGE525_09240"/>
<evidence type="ECO:0000313" key="3">
    <source>
        <dbReference type="Proteomes" id="UP000282195"/>
    </source>
</evidence>
<accession>A0A387FSE8</accession>
<gene>
    <name evidence="2" type="ORF">CCGE525_09240</name>
</gene>
<dbReference type="EMBL" id="CP032694">
    <property type="protein sequence ID" value="AYG58964.1"/>
    <property type="molecule type" value="Genomic_DNA"/>
</dbReference>
<feature type="transmembrane region" description="Helical" evidence="1">
    <location>
        <begin position="45"/>
        <end position="63"/>
    </location>
</feature>
<protein>
    <submittedName>
        <fullName evidence="2">Uncharacterized protein</fullName>
    </submittedName>
</protein>
<evidence type="ECO:0000313" key="2">
    <source>
        <dbReference type="EMBL" id="AYG58964.1"/>
    </source>
</evidence>
<dbReference type="RefSeq" id="WP_120706340.1">
    <property type="nucleotide sequence ID" value="NZ_CP032694.1"/>
</dbReference>
<keyword evidence="1" id="KW-0472">Membrane</keyword>
<keyword evidence="1" id="KW-0812">Transmembrane</keyword>
<proteinExistence type="predicted"/>
<keyword evidence="3" id="KW-1185">Reference proteome</keyword>
<organism evidence="2 3">
    <name type="scientific">Rhizobium jaguaris</name>
    <dbReference type="NCBI Taxonomy" id="1312183"/>
    <lineage>
        <taxon>Bacteria</taxon>
        <taxon>Pseudomonadati</taxon>
        <taxon>Pseudomonadota</taxon>
        <taxon>Alphaproteobacteria</taxon>
        <taxon>Hyphomicrobiales</taxon>
        <taxon>Rhizobiaceae</taxon>
        <taxon>Rhizobium/Agrobacterium group</taxon>
        <taxon>Rhizobium</taxon>
    </lineage>
</organism>
<dbReference type="Proteomes" id="UP000282195">
    <property type="component" value="Chromosome"/>
</dbReference>